<dbReference type="SUPFAM" id="SSF103637">
    <property type="entry name" value="CCHHC domain"/>
    <property type="match status" value="2"/>
</dbReference>
<dbReference type="GO" id="GO:0008270">
    <property type="term" value="F:zinc ion binding"/>
    <property type="evidence" value="ECO:0007669"/>
    <property type="project" value="UniProtKB-KW"/>
</dbReference>
<evidence type="ECO:0000313" key="10">
    <source>
        <dbReference type="EMBL" id="CAF0813534.1"/>
    </source>
</evidence>
<evidence type="ECO:0000256" key="5">
    <source>
        <dbReference type="ARBA" id="ARBA00023015"/>
    </source>
</evidence>
<protein>
    <submittedName>
        <fullName evidence="10">Uncharacterized protein</fullName>
    </submittedName>
</protein>
<evidence type="ECO:0000256" key="1">
    <source>
        <dbReference type="ARBA" id="ARBA00004123"/>
    </source>
</evidence>
<sequence length="1188" mass="138320">MSQGKTSKRPASSPAESPTNVSSNNLNKIFLIPVNDDKNCECNSECNPVCSDRNGYKERKVDPEITIDEIQSLTKKKERKIVVKKSTKKGGKTVGVFRRCPTIGCNGEGSLDIKRKSHRSLKNCPNKVNLIIHKSKKKHQVDIINKKTLSQSFNDKITKPSEPITSILNLNMQFKNFIKENLFFEIKNLSTQKHLYSNNRFLEYLITFFYQKRSENTQIQDVIAQNTKRIDTLLSQNAYLKKEIEVSNNRIEEFKQLINEKDKDKKDLEDILKNLQNFIETCRNLSNKYLSKEEKSRSKSLTDEIDNFFAILQENSSLKEQNSTLEINIQLLKEELEKKKLHNENNEMIQILSSKVTDLNASFKEIYEEFDSKEDELEETKQQMKILKKENEYLNEKMKNLDKQLLPENEISDKNFVNFENKIVGLKEKCKNLTQRLENKDLIIQSLENQNTISSRTLIDNQRLINELQVKYESASEHKIIEMRMNNNNQVELLSSEIAKKVSEISQLVEEREKLEIENIELKKSLEIEKIESVRLSNSIEFFENLKNDYKKKYEKLINSNCLNSELEKLRAESTLNAELRANLQAELNVKNQENQKFQVEIMGLKNQVNYIDLKNQELTKNLNNSQNILIQRQDEIVDLGKNLDEKNSNIDKLTNEILDLNKFKSNFQKDVKSSDELVNCLNSELEKLRAESTLNAELRANLQAELNVKNQENQKFQVEIMGLENQVNFFDTKNQELTKNLKISQSNNINLLVESTKKIDVLVKNSNFLQQKVKDLNASIDLTENLNETLKKKDVDNENLLSDLYNELDFLDGETEQTVVNSKSRKRTCPTFGCDGNGSIHKARSRHFTLGSCPNRINTPPKKPNFDVVVANELKDQIYDLEQKLLEETNKNTVGFSKSNQFSNDGLFYAVENENLRNELAEKKSEVVSLKLEIDKINLFVSDISQQNKFYQEKLRCYEEIISKNETLLNHLQQKVNSLNPDLVNMELVSKDNEIQNLILINRKITEETYELRRKLEKFSADMMNMKLLNEKNDTLIQTKNLRIRELEEYLKSTEALSNEEYSKNNLFGENHLKNQKSYFFEDPETERHFDFKPQPKSLRTSPYPSKNLFSTRSVKNRISDLKSRLHEQKVQNELNELFVGNLRSSGCANGNPCYLGPEDGIYYYNSNGNKSWLSLEQKLKDLKYDF</sequence>
<keyword evidence="8" id="KW-0175">Coiled coil</keyword>
<name>A0A813TJ71_9BILA</name>
<comment type="subcellular location">
    <subcellularLocation>
        <location evidence="1">Nucleus</location>
    </subcellularLocation>
</comment>
<evidence type="ECO:0000256" key="7">
    <source>
        <dbReference type="ARBA" id="ARBA00023242"/>
    </source>
</evidence>
<dbReference type="EMBL" id="CAJNOC010000884">
    <property type="protein sequence ID" value="CAF0813534.1"/>
    <property type="molecule type" value="Genomic_DNA"/>
</dbReference>
<dbReference type="InterPro" id="IPR002515">
    <property type="entry name" value="Znf_C2H2C"/>
</dbReference>
<keyword evidence="7" id="KW-0539">Nucleus</keyword>
<feature type="region of interest" description="Disordered" evidence="9">
    <location>
        <begin position="1"/>
        <end position="23"/>
    </location>
</feature>
<keyword evidence="6" id="KW-0804">Transcription</keyword>
<evidence type="ECO:0000256" key="8">
    <source>
        <dbReference type="SAM" id="Coils"/>
    </source>
</evidence>
<dbReference type="PROSITE" id="PS51802">
    <property type="entry name" value="ZF_CCHHC"/>
    <property type="match status" value="2"/>
</dbReference>
<evidence type="ECO:0000256" key="3">
    <source>
        <dbReference type="ARBA" id="ARBA00022771"/>
    </source>
</evidence>
<feature type="coiled-coil region" evidence="8">
    <location>
        <begin position="498"/>
        <end position="741"/>
    </location>
</feature>
<evidence type="ECO:0000256" key="6">
    <source>
        <dbReference type="ARBA" id="ARBA00023163"/>
    </source>
</evidence>
<comment type="caution">
    <text evidence="10">The sequence shown here is derived from an EMBL/GenBank/DDBJ whole genome shotgun (WGS) entry which is preliminary data.</text>
</comment>
<dbReference type="GO" id="GO:0006355">
    <property type="term" value="P:regulation of DNA-templated transcription"/>
    <property type="evidence" value="ECO:0007669"/>
    <property type="project" value="InterPro"/>
</dbReference>
<gene>
    <name evidence="10" type="ORF">OXX778_LOCUS7097</name>
</gene>
<evidence type="ECO:0000256" key="9">
    <source>
        <dbReference type="SAM" id="MobiDB-lite"/>
    </source>
</evidence>
<proteinExistence type="predicted"/>
<accession>A0A813TJ71</accession>
<feature type="compositionally biased region" description="Polar residues" evidence="9">
    <location>
        <begin position="14"/>
        <end position="23"/>
    </location>
</feature>
<dbReference type="Gene3D" id="4.10.320.30">
    <property type="match status" value="1"/>
</dbReference>
<keyword evidence="3" id="KW-0863">Zinc-finger</keyword>
<evidence type="ECO:0000256" key="4">
    <source>
        <dbReference type="ARBA" id="ARBA00022833"/>
    </source>
</evidence>
<feature type="coiled-coil region" evidence="8">
    <location>
        <begin position="315"/>
        <end position="450"/>
    </location>
</feature>
<dbReference type="AlphaFoldDB" id="A0A813TJ71"/>
<evidence type="ECO:0000256" key="2">
    <source>
        <dbReference type="ARBA" id="ARBA00022723"/>
    </source>
</evidence>
<feature type="coiled-coil region" evidence="8">
    <location>
        <begin position="872"/>
        <end position="934"/>
    </location>
</feature>
<organism evidence="10 11">
    <name type="scientific">Brachionus calyciflorus</name>
    <dbReference type="NCBI Taxonomy" id="104777"/>
    <lineage>
        <taxon>Eukaryota</taxon>
        <taxon>Metazoa</taxon>
        <taxon>Spiralia</taxon>
        <taxon>Gnathifera</taxon>
        <taxon>Rotifera</taxon>
        <taxon>Eurotatoria</taxon>
        <taxon>Monogononta</taxon>
        <taxon>Pseudotrocha</taxon>
        <taxon>Ploima</taxon>
        <taxon>Brachionidae</taxon>
        <taxon>Brachionus</taxon>
    </lineage>
</organism>
<keyword evidence="4" id="KW-0862">Zinc</keyword>
<keyword evidence="2" id="KW-0479">Metal-binding</keyword>
<keyword evidence="11" id="KW-1185">Reference proteome</keyword>
<evidence type="ECO:0000313" key="11">
    <source>
        <dbReference type="Proteomes" id="UP000663879"/>
    </source>
</evidence>
<dbReference type="GO" id="GO:0005634">
    <property type="term" value="C:nucleus"/>
    <property type="evidence" value="ECO:0007669"/>
    <property type="project" value="UniProtKB-SubCell"/>
</dbReference>
<reference evidence="10" key="1">
    <citation type="submission" date="2021-02" db="EMBL/GenBank/DDBJ databases">
        <authorList>
            <person name="Nowell W R."/>
        </authorList>
    </citation>
    <scope>NUCLEOTIDE SEQUENCE</scope>
    <source>
        <strain evidence="10">Ploen Becks lab</strain>
    </source>
</reference>
<dbReference type="Proteomes" id="UP000663879">
    <property type="component" value="Unassembled WGS sequence"/>
</dbReference>
<dbReference type="InterPro" id="IPR036060">
    <property type="entry name" value="Znf_C2H2C_sf"/>
</dbReference>
<feature type="coiled-coil region" evidence="8">
    <location>
        <begin position="244"/>
        <end position="288"/>
    </location>
</feature>
<keyword evidence="5" id="KW-0805">Transcription regulation</keyword>